<dbReference type="Proteomes" id="UP000233276">
    <property type="component" value="Chromosome"/>
</dbReference>
<dbReference type="PROSITE" id="PS50893">
    <property type="entry name" value="ABC_TRANSPORTER_2"/>
    <property type="match status" value="2"/>
</dbReference>
<keyword evidence="3" id="KW-0547">Nucleotide-binding</keyword>
<dbReference type="GO" id="GO:0055085">
    <property type="term" value="P:transmembrane transport"/>
    <property type="evidence" value="ECO:0007669"/>
    <property type="project" value="UniProtKB-ARBA"/>
</dbReference>
<dbReference type="SUPFAM" id="SSF52540">
    <property type="entry name" value="P-loop containing nucleoside triphosphate hydrolases"/>
    <property type="match status" value="2"/>
</dbReference>
<dbReference type="PANTHER" id="PTHR43776">
    <property type="entry name" value="TRANSPORT ATP-BINDING PROTEIN"/>
    <property type="match status" value="1"/>
</dbReference>
<dbReference type="InterPro" id="IPR013563">
    <property type="entry name" value="Oligopep_ABC_C"/>
</dbReference>
<reference evidence="6 7" key="1">
    <citation type="submission" date="2017-12" db="EMBL/GenBank/DDBJ databases">
        <title>Isolation and characterization of estrogens degradatiion strain Microbacterium hominis SJTG1.</title>
        <authorList>
            <person name="Xiong W."/>
            <person name="Yin C."/>
            <person name="Zheng D."/>
            <person name="Liang R."/>
        </authorList>
    </citation>
    <scope>NUCLEOTIDE SEQUENCE [LARGE SCALE GENOMIC DNA]</scope>
    <source>
        <strain evidence="6 7">SJTG1</strain>
    </source>
</reference>
<dbReference type="Pfam" id="PF00005">
    <property type="entry name" value="ABC_tran"/>
    <property type="match status" value="2"/>
</dbReference>
<evidence type="ECO:0000259" key="5">
    <source>
        <dbReference type="PROSITE" id="PS50893"/>
    </source>
</evidence>
<evidence type="ECO:0000313" key="6">
    <source>
        <dbReference type="EMBL" id="AUG30310.1"/>
    </source>
</evidence>
<keyword evidence="4 6" id="KW-0067">ATP-binding</keyword>
<dbReference type="InterPro" id="IPR050319">
    <property type="entry name" value="ABC_transp_ATP-bind"/>
</dbReference>
<dbReference type="GO" id="GO:0015833">
    <property type="term" value="P:peptide transport"/>
    <property type="evidence" value="ECO:0007669"/>
    <property type="project" value="InterPro"/>
</dbReference>
<dbReference type="InterPro" id="IPR027417">
    <property type="entry name" value="P-loop_NTPase"/>
</dbReference>
<dbReference type="PROSITE" id="PS00211">
    <property type="entry name" value="ABC_TRANSPORTER_1"/>
    <property type="match status" value="2"/>
</dbReference>
<sequence length="549" mass="58504">MSAVLEIEDLSVSYTVDGRSRTAVDGVGFTVGRGEIVAIVGESGSGKSTTAHAIIRLLAANATVDAGTLRLAGDDISALSPRSWRDVRGRRIALIPQDPTTSLNPVKRVGRQVGEPLVIHGLADARGADARAVELLRLAGIPEPEARARQFPHQLSGGMKQRALIAAALSADPELIIADEPTSALDVTVQKQILDHLDLLARDLGTAVLLITHDLGVAADRADRIIVMQHGRIVEEGDAREILTAPQHPYTRALLAAAPGLRAPALRAPAAGATRRERAPQTAEASTAPPLLELARVRKEFALPGRRSLVAVDDVSLTVGRAETVAVVGESGSGKTTTARLALRLERPSAGEILFDGIDLVHAGREELRALRRRFQLVHQSPYASLDPRFSVADIVDEPLRAYGVDRATRAARVAALIDQVALPAAFAHRRPAELSGGQRQRVAIARALALRPDLVVLDEAVSALDVSVQAQILALLADIQAESGVAYLFISHDLSVVREISDRVVVMSGGRVVEEGPTARVLTAPREEYTRRLLDAVPGGRLRREDAA</sequence>
<dbReference type="GO" id="GO:0005524">
    <property type="term" value="F:ATP binding"/>
    <property type="evidence" value="ECO:0007669"/>
    <property type="project" value="UniProtKB-KW"/>
</dbReference>
<dbReference type="FunFam" id="3.40.50.300:FF:000016">
    <property type="entry name" value="Oligopeptide ABC transporter ATP-binding component"/>
    <property type="match status" value="1"/>
</dbReference>
<keyword evidence="2" id="KW-0813">Transport</keyword>
<dbReference type="InterPro" id="IPR003593">
    <property type="entry name" value="AAA+_ATPase"/>
</dbReference>
<dbReference type="GO" id="GO:0016887">
    <property type="term" value="F:ATP hydrolysis activity"/>
    <property type="evidence" value="ECO:0007669"/>
    <property type="project" value="InterPro"/>
</dbReference>
<dbReference type="KEGG" id="mhos:CXR34_13200"/>
<evidence type="ECO:0000256" key="4">
    <source>
        <dbReference type="ARBA" id="ARBA00022840"/>
    </source>
</evidence>
<gene>
    <name evidence="6" type="ORF">CXR34_13200</name>
</gene>
<dbReference type="EMBL" id="CP025299">
    <property type="protein sequence ID" value="AUG30310.1"/>
    <property type="molecule type" value="Genomic_DNA"/>
</dbReference>
<protein>
    <submittedName>
        <fullName evidence="6">ABC transporter ATP-binding protein</fullName>
    </submittedName>
</protein>
<organism evidence="6 7">
    <name type="scientific">Microbacterium hominis</name>
    <dbReference type="NCBI Taxonomy" id="162426"/>
    <lineage>
        <taxon>Bacteria</taxon>
        <taxon>Bacillati</taxon>
        <taxon>Actinomycetota</taxon>
        <taxon>Actinomycetes</taxon>
        <taxon>Micrococcales</taxon>
        <taxon>Microbacteriaceae</taxon>
        <taxon>Microbacterium</taxon>
    </lineage>
</organism>
<dbReference type="CDD" id="cd03257">
    <property type="entry name" value="ABC_NikE_OppD_transporters"/>
    <property type="match status" value="2"/>
</dbReference>
<proteinExistence type="inferred from homology"/>
<evidence type="ECO:0000256" key="2">
    <source>
        <dbReference type="ARBA" id="ARBA00022448"/>
    </source>
</evidence>
<dbReference type="Gene3D" id="3.40.50.300">
    <property type="entry name" value="P-loop containing nucleotide triphosphate hydrolases"/>
    <property type="match status" value="2"/>
</dbReference>
<feature type="domain" description="ABC transporter" evidence="5">
    <location>
        <begin position="5"/>
        <end position="255"/>
    </location>
</feature>
<dbReference type="NCBIfam" id="NF008453">
    <property type="entry name" value="PRK11308.1"/>
    <property type="match status" value="2"/>
</dbReference>
<evidence type="ECO:0000256" key="3">
    <source>
        <dbReference type="ARBA" id="ARBA00022741"/>
    </source>
</evidence>
<accession>A0A2K9D9N7</accession>
<dbReference type="AlphaFoldDB" id="A0A2K9D9N7"/>
<comment type="similarity">
    <text evidence="1">Belongs to the ABC transporter superfamily.</text>
</comment>
<dbReference type="SMART" id="SM00382">
    <property type="entry name" value="AAA"/>
    <property type="match status" value="2"/>
</dbReference>
<dbReference type="PANTHER" id="PTHR43776:SF7">
    <property type="entry name" value="D,D-DIPEPTIDE TRANSPORT ATP-BINDING PROTEIN DDPF-RELATED"/>
    <property type="match status" value="1"/>
</dbReference>
<evidence type="ECO:0000256" key="1">
    <source>
        <dbReference type="ARBA" id="ARBA00005417"/>
    </source>
</evidence>
<feature type="domain" description="ABC transporter" evidence="5">
    <location>
        <begin position="292"/>
        <end position="535"/>
    </location>
</feature>
<dbReference type="Pfam" id="PF08352">
    <property type="entry name" value="oligo_HPY"/>
    <property type="match status" value="2"/>
</dbReference>
<evidence type="ECO:0000313" key="7">
    <source>
        <dbReference type="Proteomes" id="UP000233276"/>
    </source>
</evidence>
<dbReference type="NCBIfam" id="NF007739">
    <property type="entry name" value="PRK10419.1"/>
    <property type="match status" value="2"/>
</dbReference>
<name>A0A2K9D9N7_9MICO</name>
<dbReference type="InterPro" id="IPR003439">
    <property type="entry name" value="ABC_transporter-like_ATP-bd"/>
</dbReference>
<dbReference type="RefSeq" id="WP_101306644.1">
    <property type="nucleotide sequence ID" value="NZ_CP025299.1"/>
</dbReference>
<dbReference type="InterPro" id="IPR017871">
    <property type="entry name" value="ABC_transporter-like_CS"/>
</dbReference>